<accession>A0A445N0Q0</accession>
<evidence type="ECO:0000313" key="2">
    <source>
        <dbReference type="EMBL" id="SPD75182.1"/>
    </source>
</evidence>
<protein>
    <recommendedName>
        <fullName evidence="1">Transposase InsH N-terminal domain-containing protein</fullName>
    </recommendedName>
</protein>
<feature type="domain" description="Transposase InsH N-terminal" evidence="1">
    <location>
        <begin position="3"/>
        <end position="43"/>
    </location>
</feature>
<dbReference type="Pfam" id="PF05598">
    <property type="entry name" value="DUF772"/>
    <property type="match status" value="1"/>
</dbReference>
<name>A0A445N0Q0_9BACT</name>
<evidence type="ECO:0000259" key="1">
    <source>
        <dbReference type="Pfam" id="PF05598"/>
    </source>
</evidence>
<organism evidence="2">
    <name type="scientific">uncultured Desulfobacterium sp</name>
    <dbReference type="NCBI Taxonomy" id="201089"/>
    <lineage>
        <taxon>Bacteria</taxon>
        <taxon>Pseudomonadati</taxon>
        <taxon>Thermodesulfobacteriota</taxon>
        <taxon>Desulfobacteria</taxon>
        <taxon>Desulfobacterales</taxon>
        <taxon>Desulfobacteriaceae</taxon>
        <taxon>Desulfobacterium</taxon>
        <taxon>environmental samples</taxon>
    </lineage>
</organism>
<dbReference type="AlphaFoldDB" id="A0A445N0Q0"/>
<proteinExistence type="predicted"/>
<dbReference type="InterPro" id="IPR008490">
    <property type="entry name" value="Transposase_InsH_N"/>
</dbReference>
<dbReference type="EMBL" id="OJIN01000189">
    <property type="protein sequence ID" value="SPD75182.1"/>
    <property type="molecule type" value="Genomic_DNA"/>
</dbReference>
<sequence>MMSDEETVEQSRENPYPQHFLGLKQYEDKAVFHPTIFIYFRKRLHER</sequence>
<reference evidence="2" key="1">
    <citation type="submission" date="2018-01" db="EMBL/GenBank/DDBJ databases">
        <authorList>
            <person name="Regsiter A."/>
            <person name="William W."/>
        </authorList>
    </citation>
    <scope>NUCLEOTIDE SEQUENCE</scope>
    <source>
        <strain evidence="2">TRIP AH-1</strain>
    </source>
</reference>
<gene>
    <name evidence="2" type="ORF">PITCH_A470011</name>
</gene>